<comment type="caution">
    <text evidence="1">The sequence shown here is derived from an EMBL/GenBank/DDBJ whole genome shotgun (WGS) entry which is preliminary data.</text>
</comment>
<keyword evidence="2" id="KW-1185">Reference proteome</keyword>
<sequence length="121" mass="13420">MGLCGLRDLCIEAEASGQSIAERAMRPESTAGLSRNPKRKINLKVGPEIKRRARQNRYSTILGGPVSSPSLDAVAARGRQVMEAAIHWRVDGHPPFARSRQGRHALHFAHEIENYISRRLG</sequence>
<evidence type="ECO:0000313" key="2">
    <source>
        <dbReference type="Proteomes" id="UP000637002"/>
    </source>
</evidence>
<protein>
    <submittedName>
        <fullName evidence="1">Uncharacterized protein</fullName>
    </submittedName>
</protein>
<gene>
    <name evidence="1" type="ORF">GCM10010994_04140</name>
</gene>
<reference evidence="1" key="2">
    <citation type="submission" date="2020-09" db="EMBL/GenBank/DDBJ databases">
        <authorList>
            <person name="Sun Q."/>
            <person name="Zhou Y."/>
        </authorList>
    </citation>
    <scope>NUCLEOTIDE SEQUENCE</scope>
    <source>
        <strain evidence="1">CGMCC 1.12919</strain>
    </source>
</reference>
<accession>A0A916TWS5</accession>
<dbReference type="EMBL" id="BMGG01000001">
    <property type="protein sequence ID" value="GGC48160.1"/>
    <property type="molecule type" value="Genomic_DNA"/>
</dbReference>
<dbReference type="Proteomes" id="UP000637002">
    <property type="component" value="Unassembled WGS sequence"/>
</dbReference>
<name>A0A916TWS5_9HYPH</name>
<proteinExistence type="predicted"/>
<dbReference type="AlphaFoldDB" id="A0A916TWS5"/>
<reference evidence="1" key="1">
    <citation type="journal article" date="2014" name="Int. J. Syst. Evol. Microbiol.">
        <title>Complete genome sequence of Corynebacterium casei LMG S-19264T (=DSM 44701T), isolated from a smear-ripened cheese.</title>
        <authorList>
            <consortium name="US DOE Joint Genome Institute (JGI-PGF)"/>
            <person name="Walter F."/>
            <person name="Albersmeier A."/>
            <person name="Kalinowski J."/>
            <person name="Ruckert C."/>
        </authorList>
    </citation>
    <scope>NUCLEOTIDE SEQUENCE</scope>
    <source>
        <strain evidence="1">CGMCC 1.12919</strain>
    </source>
</reference>
<organism evidence="1 2">
    <name type="scientific">Chelatococcus reniformis</name>
    <dbReference type="NCBI Taxonomy" id="1494448"/>
    <lineage>
        <taxon>Bacteria</taxon>
        <taxon>Pseudomonadati</taxon>
        <taxon>Pseudomonadota</taxon>
        <taxon>Alphaproteobacteria</taxon>
        <taxon>Hyphomicrobiales</taxon>
        <taxon>Chelatococcaceae</taxon>
        <taxon>Chelatococcus</taxon>
    </lineage>
</organism>
<evidence type="ECO:0000313" key="1">
    <source>
        <dbReference type="EMBL" id="GGC48160.1"/>
    </source>
</evidence>